<dbReference type="AlphaFoldDB" id="A0A0E3ZH80"/>
<dbReference type="KEGG" id="pko:PKOR_23100"/>
<name>A0A0E3ZH80_9BACT</name>
<protein>
    <recommendedName>
        <fullName evidence="3">HMA domain-containing protein</fullName>
    </recommendedName>
</protein>
<dbReference type="PATRIC" id="fig|400092.3.peg.5094"/>
<evidence type="ECO:0000313" key="1">
    <source>
        <dbReference type="EMBL" id="AKD05395.1"/>
    </source>
</evidence>
<accession>A0A0E3ZH80</accession>
<reference evidence="1 2" key="1">
    <citation type="journal article" date="2015" name="Sci. Rep.">
        <title>Unraveling adaptation of Pontibacter korlensis to radiation and infertility in desert through complete genome and comparative transcriptomic analysis.</title>
        <authorList>
            <person name="Dai J."/>
            <person name="Dai W."/>
            <person name="Qiu C."/>
            <person name="Yang Z."/>
            <person name="Zhang Y."/>
            <person name="Zhou M."/>
            <person name="Zhang L."/>
            <person name="Fang C."/>
            <person name="Gao Q."/>
            <person name="Yang Q."/>
            <person name="Li X."/>
            <person name="Wang Z."/>
            <person name="Wang Z."/>
            <person name="Jia Z."/>
            <person name="Chen X."/>
        </authorList>
    </citation>
    <scope>NUCLEOTIDE SEQUENCE [LARGE SCALE GENOMIC DNA]</scope>
    <source>
        <strain evidence="1 2">X14-1T</strain>
    </source>
</reference>
<evidence type="ECO:0008006" key="3">
    <source>
        <dbReference type="Google" id="ProtNLM"/>
    </source>
</evidence>
<proteinExistence type="predicted"/>
<dbReference type="OrthoDB" id="1036397at2"/>
<evidence type="ECO:0000313" key="2">
    <source>
        <dbReference type="Proteomes" id="UP000033109"/>
    </source>
</evidence>
<dbReference type="Proteomes" id="UP000033109">
    <property type="component" value="Chromosome"/>
</dbReference>
<dbReference type="EMBL" id="CP009621">
    <property type="protein sequence ID" value="AKD05395.1"/>
    <property type="molecule type" value="Genomic_DNA"/>
</dbReference>
<organism evidence="1 2">
    <name type="scientific">Pontibacter korlensis</name>
    <dbReference type="NCBI Taxonomy" id="400092"/>
    <lineage>
        <taxon>Bacteria</taxon>
        <taxon>Pseudomonadati</taxon>
        <taxon>Bacteroidota</taxon>
        <taxon>Cytophagia</taxon>
        <taxon>Cytophagales</taxon>
        <taxon>Hymenobacteraceae</taxon>
        <taxon>Pontibacter</taxon>
    </lineage>
</organism>
<keyword evidence="2" id="KW-1185">Reference proteome</keyword>
<dbReference type="HOGENOM" id="CLU_134973_7_1_10"/>
<gene>
    <name evidence="1" type="ORF">PKOR_23100</name>
</gene>
<sequence length="73" mass="8228">MKTVLVFRTSVTTCRKARQVEPMLDSLMGSGESWNFDLEDCDHILRVEAFSLQASVIISSLRQAGYACEELED</sequence>
<dbReference type="RefSeq" id="WP_046313791.1">
    <property type="nucleotide sequence ID" value="NZ_CBCSCY010000023.1"/>
</dbReference>